<keyword evidence="1" id="KW-0472">Membrane</keyword>
<dbReference type="InterPro" id="IPR049458">
    <property type="entry name" value="EpsG-like"/>
</dbReference>
<dbReference type="Pfam" id="PF14897">
    <property type="entry name" value="EpsG"/>
    <property type="match status" value="1"/>
</dbReference>
<dbReference type="AlphaFoldDB" id="A0AAP2QAP7"/>
<feature type="transmembrane region" description="Helical" evidence="1">
    <location>
        <begin position="278"/>
        <end position="295"/>
    </location>
</feature>
<feature type="transmembrane region" description="Helical" evidence="1">
    <location>
        <begin position="223"/>
        <end position="242"/>
    </location>
</feature>
<dbReference type="GeneID" id="93524276"/>
<sequence length="342" mass="39533">MILVLSFLSAYLAEFSKTKFQRIVCRIVLFNILFIPAAIRYNVGTDYPNYVDYFNSVYGNDVNEYGFYVLTVFLRNIGLPVHSLFVASSFLSYFPLLFLSRRSYSIKILFYVLLLYLISLSAIRNAISISIVLLSFDLLFNGKVKKSLMIYPVSILFHTSALFFVPFFIVNRLDVNKKILLVFSVAVFVLSYFDVLFMFLLNSDWFYGTRYGRYVATSFFSETIFNTGYGMILKFLVPFYVLKRLLVVDYKNGSVYYLVIGYLLSIALAAKINIFGRVLEVFGIALIFAIPLYFACKKNNICIKYAILLFYVLLFQLFIRDNDGSSVYGDNGIYPYQTFLIK</sequence>
<evidence type="ECO:0000313" key="3">
    <source>
        <dbReference type="Proteomes" id="UP001198806"/>
    </source>
</evidence>
<keyword evidence="1" id="KW-0812">Transmembrane</keyword>
<feature type="transmembrane region" description="Helical" evidence="1">
    <location>
        <begin position="23"/>
        <end position="43"/>
    </location>
</feature>
<dbReference type="EMBL" id="JAJCNI010000036">
    <property type="protein sequence ID" value="MCB6520071.1"/>
    <property type="molecule type" value="Genomic_DNA"/>
</dbReference>
<keyword evidence="1" id="KW-1133">Transmembrane helix</keyword>
<feature type="transmembrane region" description="Helical" evidence="1">
    <location>
        <begin position="179"/>
        <end position="203"/>
    </location>
</feature>
<proteinExistence type="predicted"/>
<protein>
    <submittedName>
        <fullName evidence="2">EpsG family protein</fullName>
    </submittedName>
</protein>
<dbReference type="Proteomes" id="UP001198806">
    <property type="component" value="Unassembled WGS sequence"/>
</dbReference>
<evidence type="ECO:0000313" key="2">
    <source>
        <dbReference type="EMBL" id="MCB6520071.1"/>
    </source>
</evidence>
<feature type="transmembrane region" description="Helical" evidence="1">
    <location>
        <begin position="302"/>
        <end position="319"/>
    </location>
</feature>
<evidence type="ECO:0000256" key="1">
    <source>
        <dbReference type="SAM" id="Phobius"/>
    </source>
</evidence>
<reference evidence="2" key="1">
    <citation type="submission" date="2021-10" db="EMBL/GenBank/DDBJ databases">
        <title>Collection of gut derived symbiotic bacterial strains cultured from healthy donors.</title>
        <authorList>
            <person name="Lin H."/>
            <person name="Littmann E."/>
            <person name="Kohout C."/>
            <person name="Pamer E.G."/>
        </authorList>
    </citation>
    <scope>NUCLEOTIDE SEQUENCE</scope>
    <source>
        <strain evidence="2">DFI.2.94</strain>
    </source>
</reference>
<organism evidence="2 3">
    <name type="scientific">Parabacteroides distasonis</name>
    <dbReference type="NCBI Taxonomy" id="823"/>
    <lineage>
        <taxon>Bacteria</taxon>
        <taxon>Pseudomonadati</taxon>
        <taxon>Bacteroidota</taxon>
        <taxon>Bacteroidia</taxon>
        <taxon>Bacteroidales</taxon>
        <taxon>Tannerellaceae</taxon>
        <taxon>Parabacteroides</taxon>
    </lineage>
</organism>
<accession>A0AAP2QAP7</accession>
<feature type="transmembrane region" description="Helical" evidence="1">
    <location>
        <begin position="254"/>
        <end position="272"/>
    </location>
</feature>
<feature type="transmembrane region" description="Helical" evidence="1">
    <location>
        <begin position="77"/>
        <end position="96"/>
    </location>
</feature>
<feature type="transmembrane region" description="Helical" evidence="1">
    <location>
        <begin position="148"/>
        <end position="170"/>
    </location>
</feature>
<name>A0AAP2QAP7_PARDI</name>
<dbReference type="RefSeq" id="WP_192922605.1">
    <property type="nucleotide sequence ID" value="NZ_CP042285.1"/>
</dbReference>
<gene>
    <name evidence="2" type="ORF">LI194_20015</name>
</gene>
<feature type="transmembrane region" description="Helical" evidence="1">
    <location>
        <begin position="108"/>
        <end position="136"/>
    </location>
</feature>
<comment type="caution">
    <text evidence="2">The sequence shown here is derived from an EMBL/GenBank/DDBJ whole genome shotgun (WGS) entry which is preliminary data.</text>
</comment>